<evidence type="ECO:0000313" key="2">
    <source>
        <dbReference type="EMBL" id="SVC41374.1"/>
    </source>
</evidence>
<feature type="non-terminal residue" evidence="2">
    <location>
        <position position="267"/>
    </location>
</feature>
<reference evidence="2" key="1">
    <citation type="submission" date="2018-05" db="EMBL/GenBank/DDBJ databases">
        <authorList>
            <person name="Lanie J.A."/>
            <person name="Ng W.-L."/>
            <person name="Kazmierczak K.M."/>
            <person name="Andrzejewski T.M."/>
            <person name="Davidsen T.M."/>
            <person name="Wayne K.J."/>
            <person name="Tettelin H."/>
            <person name="Glass J.I."/>
            <person name="Rusch D."/>
            <person name="Podicherti R."/>
            <person name="Tsui H.-C.T."/>
            <person name="Winkler M.E."/>
        </authorList>
    </citation>
    <scope>NUCLEOTIDE SEQUENCE</scope>
</reference>
<accession>A0A382LX98</accession>
<dbReference type="Pfam" id="PF26233">
    <property type="entry name" value="NicX"/>
    <property type="match status" value="1"/>
</dbReference>
<sequence>MTNHSDLIALFRANFELCEIGRGQTVAVLSEGELLPDYRAASLSAVSALGAEVLDINIPTENAQDASHRIANLGENPLSQHPEAVLQCKDADMVVDHMLLLFSHEQIEMQEAGTRILMIVEPVEVLERLFPSAALRRRVEAAEQKFIAAKSLRFTNEAGSDVSYRLGDKPILTEYGYTTQPGRWDHWPGGFLASLAVENGVDGRVVMAPGDIVFPLKRYVEEPIEYVIKGGWVKEVNGGKQAAELREFIDGYGDPRAYAVSHIGWGL</sequence>
<keyword evidence="1" id="KW-0479">Metal-binding</keyword>
<dbReference type="InterPro" id="IPR052170">
    <property type="entry name" value="M29_Exopeptidase"/>
</dbReference>
<name>A0A382LX98_9ZZZZ</name>
<dbReference type="InterPro" id="IPR058739">
    <property type="entry name" value="NicX"/>
</dbReference>
<dbReference type="PANTHER" id="PTHR34448">
    <property type="entry name" value="AMINOPEPTIDASE"/>
    <property type="match status" value="1"/>
</dbReference>
<dbReference type="PANTHER" id="PTHR34448:SF1">
    <property type="entry name" value="BLL6088 PROTEIN"/>
    <property type="match status" value="1"/>
</dbReference>
<proteinExistence type="predicted"/>
<dbReference type="EMBL" id="UINC01089901">
    <property type="protein sequence ID" value="SVC41374.1"/>
    <property type="molecule type" value="Genomic_DNA"/>
</dbReference>
<evidence type="ECO:0000256" key="1">
    <source>
        <dbReference type="ARBA" id="ARBA00022723"/>
    </source>
</evidence>
<dbReference type="GO" id="GO:0046872">
    <property type="term" value="F:metal ion binding"/>
    <property type="evidence" value="ECO:0007669"/>
    <property type="project" value="UniProtKB-KW"/>
</dbReference>
<organism evidence="2">
    <name type="scientific">marine metagenome</name>
    <dbReference type="NCBI Taxonomy" id="408172"/>
    <lineage>
        <taxon>unclassified sequences</taxon>
        <taxon>metagenomes</taxon>
        <taxon>ecological metagenomes</taxon>
    </lineage>
</organism>
<dbReference type="SUPFAM" id="SSF144052">
    <property type="entry name" value="Thermophilic metalloprotease-like"/>
    <property type="match status" value="1"/>
</dbReference>
<gene>
    <name evidence="2" type="ORF">METZ01_LOCUS294228</name>
</gene>
<dbReference type="AlphaFoldDB" id="A0A382LX98"/>
<protein>
    <submittedName>
        <fullName evidence="2">Uncharacterized protein</fullName>
    </submittedName>
</protein>